<organism evidence="2 3">
    <name type="scientific">Trichomonas vaginalis (strain ATCC PRA-98 / G3)</name>
    <dbReference type="NCBI Taxonomy" id="412133"/>
    <lineage>
        <taxon>Eukaryota</taxon>
        <taxon>Metamonada</taxon>
        <taxon>Parabasalia</taxon>
        <taxon>Trichomonadida</taxon>
        <taxon>Trichomonadidae</taxon>
        <taxon>Trichomonas</taxon>
    </lineage>
</organism>
<feature type="compositionally biased region" description="Low complexity" evidence="1">
    <location>
        <begin position="236"/>
        <end position="246"/>
    </location>
</feature>
<feature type="region of interest" description="Disordered" evidence="1">
    <location>
        <begin position="230"/>
        <end position="256"/>
    </location>
</feature>
<dbReference type="InParanoid" id="A2FFH8"/>
<evidence type="ECO:0000313" key="3">
    <source>
        <dbReference type="Proteomes" id="UP000001542"/>
    </source>
</evidence>
<dbReference type="AlphaFoldDB" id="A2FFH8"/>
<dbReference type="Proteomes" id="UP000001542">
    <property type="component" value="Unassembled WGS sequence"/>
</dbReference>
<feature type="compositionally biased region" description="Polar residues" evidence="1">
    <location>
        <begin position="125"/>
        <end position="150"/>
    </location>
</feature>
<accession>A2FFH8</accession>
<name>A2FFH8_TRIV3</name>
<dbReference type="KEGG" id="tva:4754118"/>
<protein>
    <submittedName>
        <fullName evidence="2">Uncharacterized protein</fullName>
    </submittedName>
</protein>
<reference evidence="2" key="2">
    <citation type="journal article" date="2007" name="Science">
        <title>Draft genome sequence of the sexually transmitted pathogen Trichomonas vaginalis.</title>
        <authorList>
            <person name="Carlton J.M."/>
            <person name="Hirt R.P."/>
            <person name="Silva J.C."/>
            <person name="Delcher A.L."/>
            <person name="Schatz M."/>
            <person name="Zhao Q."/>
            <person name="Wortman J.R."/>
            <person name="Bidwell S.L."/>
            <person name="Alsmark U.C.M."/>
            <person name="Besteiro S."/>
            <person name="Sicheritz-Ponten T."/>
            <person name="Noel C.J."/>
            <person name="Dacks J.B."/>
            <person name="Foster P.G."/>
            <person name="Simillion C."/>
            <person name="Van de Peer Y."/>
            <person name="Miranda-Saavedra D."/>
            <person name="Barton G.J."/>
            <person name="Westrop G.D."/>
            <person name="Mueller S."/>
            <person name="Dessi D."/>
            <person name="Fiori P.L."/>
            <person name="Ren Q."/>
            <person name="Paulsen I."/>
            <person name="Zhang H."/>
            <person name="Bastida-Corcuera F.D."/>
            <person name="Simoes-Barbosa A."/>
            <person name="Brown M.T."/>
            <person name="Hayes R.D."/>
            <person name="Mukherjee M."/>
            <person name="Okumura C.Y."/>
            <person name="Schneider R."/>
            <person name="Smith A.J."/>
            <person name="Vanacova S."/>
            <person name="Villalvazo M."/>
            <person name="Haas B.J."/>
            <person name="Pertea M."/>
            <person name="Feldblyum T.V."/>
            <person name="Utterback T.R."/>
            <person name="Shu C.L."/>
            <person name="Osoegawa K."/>
            <person name="de Jong P.J."/>
            <person name="Hrdy I."/>
            <person name="Horvathova L."/>
            <person name="Zubacova Z."/>
            <person name="Dolezal P."/>
            <person name="Malik S.B."/>
            <person name="Logsdon J.M. Jr."/>
            <person name="Henze K."/>
            <person name="Gupta A."/>
            <person name="Wang C.C."/>
            <person name="Dunne R.L."/>
            <person name="Upcroft J.A."/>
            <person name="Upcroft P."/>
            <person name="White O."/>
            <person name="Salzberg S.L."/>
            <person name="Tang P."/>
            <person name="Chiu C.-H."/>
            <person name="Lee Y.-S."/>
            <person name="Embley T.M."/>
            <person name="Coombs G.H."/>
            <person name="Mottram J.C."/>
            <person name="Tachezy J."/>
            <person name="Fraser-Liggett C.M."/>
            <person name="Johnson P.J."/>
        </authorList>
    </citation>
    <scope>NUCLEOTIDE SEQUENCE [LARGE SCALE GENOMIC DNA]</scope>
    <source>
        <strain evidence="2">G3</strain>
    </source>
</reference>
<reference evidence="2" key="1">
    <citation type="submission" date="2006-10" db="EMBL/GenBank/DDBJ databases">
        <authorList>
            <person name="Amadeo P."/>
            <person name="Zhao Q."/>
            <person name="Wortman J."/>
            <person name="Fraser-Liggett C."/>
            <person name="Carlton J."/>
        </authorList>
    </citation>
    <scope>NUCLEOTIDE SEQUENCE</scope>
    <source>
        <strain evidence="2">G3</strain>
    </source>
</reference>
<dbReference type="EMBL" id="DS113763">
    <property type="protein sequence ID" value="EAX96348.1"/>
    <property type="molecule type" value="Genomic_DNA"/>
</dbReference>
<evidence type="ECO:0000313" key="2">
    <source>
        <dbReference type="EMBL" id="EAX96348.1"/>
    </source>
</evidence>
<keyword evidence="3" id="KW-1185">Reference proteome</keyword>
<dbReference type="VEuPathDB" id="TrichDB:TVAG_066450"/>
<gene>
    <name evidence="2" type="ORF">TVAG_066450</name>
</gene>
<evidence type="ECO:0000256" key="1">
    <source>
        <dbReference type="SAM" id="MobiDB-lite"/>
    </source>
</evidence>
<feature type="region of interest" description="Disordered" evidence="1">
    <location>
        <begin position="125"/>
        <end position="185"/>
    </location>
</feature>
<sequence>MLYPKDTKLKNRFEFVAGATATLYMQKKLMSIYIVYDSVIFGIKFDQYITLSGFNTKLFAKACEELPISSGDCRFFFETSVEFPIYGLQSADIDEIPSKIEIFPFLDFEHICFFTARIPGKYTKSQNSSNQPFSAQGSYNSFSHQSIPQKESQHATEVATKSAQNDYDDEEEEFIQPGQRPRSINELEEEDVVDVFECPRTLTYFHENEEEEQYVPYVYKEQTQPTPEGVFTRYLSSSSDSSVPSSLIDYQSKNSK</sequence>
<proteinExistence type="predicted"/>
<dbReference type="RefSeq" id="XP_001309278.1">
    <property type="nucleotide sequence ID" value="XM_001309277.1"/>
</dbReference>
<dbReference type="VEuPathDB" id="TrichDB:TVAGG3_0545300"/>